<evidence type="ECO:0000313" key="1">
    <source>
        <dbReference type="EMBL" id="CAI6368369.1"/>
    </source>
</evidence>
<dbReference type="EMBL" id="CARXXK010000005">
    <property type="protein sequence ID" value="CAI6368369.1"/>
    <property type="molecule type" value="Genomic_DNA"/>
</dbReference>
<dbReference type="Proteomes" id="UP001160148">
    <property type="component" value="Unassembled WGS sequence"/>
</dbReference>
<organism evidence="1 2">
    <name type="scientific">Macrosiphum euphorbiae</name>
    <name type="common">potato aphid</name>
    <dbReference type="NCBI Taxonomy" id="13131"/>
    <lineage>
        <taxon>Eukaryota</taxon>
        <taxon>Metazoa</taxon>
        <taxon>Ecdysozoa</taxon>
        <taxon>Arthropoda</taxon>
        <taxon>Hexapoda</taxon>
        <taxon>Insecta</taxon>
        <taxon>Pterygota</taxon>
        <taxon>Neoptera</taxon>
        <taxon>Paraneoptera</taxon>
        <taxon>Hemiptera</taxon>
        <taxon>Sternorrhyncha</taxon>
        <taxon>Aphidomorpha</taxon>
        <taxon>Aphidoidea</taxon>
        <taxon>Aphididae</taxon>
        <taxon>Macrosiphini</taxon>
        <taxon>Macrosiphum</taxon>
    </lineage>
</organism>
<evidence type="ECO:0000313" key="2">
    <source>
        <dbReference type="Proteomes" id="UP001160148"/>
    </source>
</evidence>
<gene>
    <name evidence="1" type="ORF">MEUPH1_LOCUS22737</name>
</gene>
<proteinExistence type="predicted"/>
<accession>A0AAV0XIK4</accession>
<name>A0AAV0XIK4_9HEMI</name>
<reference evidence="1 2" key="1">
    <citation type="submission" date="2023-01" db="EMBL/GenBank/DDBJ databases">
        <authorList>
            <person name="Whitehead M."/>
        </authorList>
    </citation>
    <scope>NUCLEOTIDE SEQUENCE [LARGE SCALE GENOMIC DNA]</scope>
</reference>
<sequence>MTPTPPDWNDPISRVRAVNRIMVDLIAPRSNRNEISIAGLSTTEMVERFVNDDFHTIMDYNDDRHG</sequence>
<protein>
    <submittedName>
        <fullName evidence="1">Uncharacterized protein</fullName>
    </submittedName>
</protein>
<dbReference type="AlphaFoldDB" id="A0AAV0XIK4"/>
<comment type="caution">
    <text evidence="1">The sequence shown here is derived from an EMBL/GenBank/DDBJ whole genome shotgun (WGS) entry which is preliminary data.</text>
</comment>
<keyword evidence="2" id="KW-1185">Reference proteome</keyword>